<accession>A0AAD3N6C1</accession>
<dbReference type="PROSITE" id="PS50835">
    <property type="entry name" value="IG_LIKE"/>
    <property type="match status" value="1"/>
</dbReference>
<keyword evidence="1" id="KW-0812">Transmembrane</keyword>
<dbReference type="AlphaFoldDB" id="A0AAD3N6C1"/>
<comment type="caution">
    <text evidence="3">The sequence shown here is derived from an EMBL/GenBank/DDBJ whole genome shotgun (WGS) entry which is preliminary data.</text>
</comment>
<dbReference type="EMBL" id="BRZM01000142">
    <property type="protein sequence ID" value="GLD68607.1"/>
    <property type="molecule type" value="Genomic_DNA"/>
</dbReference>
<reference evidence="3" key="1">
    <citation type="submission" date="2022-08" db="EMBL/GenBank/DDBJ databases">
        <title>Genome sequencing of akame (Lates japonicus).</title>
        <authorList>
            <person name="Hashiguchi Y."/>
            <person name="Takahashi H."/>
        </authorList>
    </citation>
    <scope>NUCLEOTIDE SEQUENCE</scope>
    <source>
        <strain evidence="3">Kochi</strain>
    </source>
</reference>
<keyword evidence="1" id="KW-1133">Transmembrane helix</keyword>
<evidence type="ECO:0000313" key="4">
    <source>
        <dbReference type="Proteomes" id="UP001279410"/>
    </source>
</evidence>
<feature type="transmembrane region" description="Helical" evidence="1">
    <location>
        <begin position="155"/>
        <end position="177"/>
    </location>
</feature>
<proteinExistence type="predicted"/>
<dbReference type="Proteomes" id="UP001279410">
    <property type="component" value="Unassembled WGS sequence"/>
</dbReference>
<evidence type="ECO:0000313" key="3">
    <source>
        <dbReference type="EMBL" id="GLD68607.1"/>
    </source>
</evidence>
<evidence type="ECO:0000256" key="1">
    <source>
        <dbReference type="SAM" id="Phobius"/>
    </source>
</evidence>
<evidence type="ECO:0000259" key="2">
    <source>
        <dbReference type="PROSITE" id="PS50835"/>
    </source>
</evidence>
<protein>
    <recommendedName>
        <fullName evidence="2">Ig-like domain-containing protein</fullName>
    </recommendedName>
</protein>
<dbReference type="InterPro" id="IPR007110">
    <property type="entry name" value="Ig-like_dom"/>
</dbReference>
<sequence length="179" mass="19905">MIKLDFDDPESYGFQDQTECSVAVPELLLRHNNDVCVLLLLLSNFRWAVGEARGGVLPSSIETPPGEDLLLCLASAMFPPLVQFSWKRQDGSSDKGEQLDLRGQTTSILLVDRDAFTYKYNYATDAGGRHDGAQIQRVVPLDPLQPQCRVKLLCLLYTVLIVKSLVYGCGLSLLTMLRN</sequence>
<keyword evidence="1" id="KW-0472">Membrane</keyword>
<feature type="domain" description="Ig-like" evidence="2">
    <location>
        <begin position="25"/>
        <end position="118"/>
    </location>
</feature>
<keyword evidence="4" id="KW-1185">Reference proteome</keyword>
<gene>
    <name evidence="3" type="ORF">AKAME5_001992000</name>
</gene>
<organism evidence="3 4">
    <name type="scientific">Lates japonicus</name>
    <name type="common">Japanese lates</name>
    <dbReference type="NCBI Taxonomy" id="270547"/>
    <lineage>
        <taxon>Eukaryota</taxon>
        <taxon>Metazoa</taxon>
        <taxon>Chordata</taxon>
        <taxon>Craniata</taxon>
        <taxon>Vertebrata</taxon>
        <taxon>Euteleostomi</taxon>
        <taxon>Actinopterygii</taxon>
        <taxon>Neopterygii</taxon>
        <taxon>Teleostei</taxon>
        <taxon>Neoteleostei</taxon>
        <taxon>Acanthomorphata</taxon>
        <taxon>Carangaria</taxon>
        <taxon>Carangaria incertae sedis</taxon>
        <taxon>Centropomidae</taxon>
        <taxon>Lates</taxon>
    </lineage>
</organism>
<name>A0AAD3N6C1_LATJO</name>